<sequence>MENNYEPIENYGVIGNLNTVALVSNRGSIDYMCLPQYDSPTVFGALLDADKGGYFCIRPQLSNPRSKQLYLTDSAILVTRFFSEDGIAELTDFMAIDKEHKRITLVRKLKTIRGKIKYTIQCHPRFDYARIEHKAEQAENNRVDFTSDDGQKLHLFSEIPLTIKDNDIDHDFELNQDEMLCFVMQDNIENSSFLHELHPYCITCYGQTYDYWKAWINQCNFTGRWIEIVRRSCITLKLLTSLRHGSVMAAATFGLPETIGGKRNWDYRYTWIRDTAFTMFAFLRLGFMDDAAAFMHWVLENCIPKDMFVMYTMEGKRSPNETELKHLSGYRNSKPVLIGNDAINQTQLDIYGELMDTIYLYNKYGGEITYEFWQMLVTQVEFVCTHWHEPDHGMWEIRGVKREFLHSRLMCWVAIDRAIKIGNSRSFPFPHERWIAIRDEIFEDIYNNFWNEEKEAFVQYKGSDELDASVLLMPMLRFISPHEPRWLKTLAAVERDLKLDVLIYRYRNTELNVDGLGSEEGTFTMCSFWYAECLAKSGEMDKANEVFAKILGYANPLRLFSEQLSKSGEQTGNFPQAFTHLALISAAIEINRLSEKKKPEVV</sequence>
<organism evidence="3 4">
    <name type="scientific">Mucilaginibacter jinjuensis</name>
    <dbReference type="NCBI Taxonomy" id="1176721"/>
    <lineage>
        <taxon>Bacteria</taxon>
        <taxon>Pseudomonadati</taxon>
        <taxon>Bacteroidota</taxon>
        <taxon>Sphingobacteriia</taxon>
        <taxon>Sphingobacteriales</taxon>
        <taxon>Sphingobacteriaceae</taxon>
        <taxon>Mucilaginibacter</taxon>
    </lineage>
</organism>
<evidence type="ECO:0000259" key="1">
    <source>
        <dbReference type="Pfam" id="PF00723"/>
    </source>
</evidence>
<dbReference type="EMBL" id="CP117167">
    <property type="protein sequence ID" value="WCT13712.1"/>
    <property type="molecule type" value="Genomic_DNA"/>
</dbReference>
<feature type="domain" description="Trehalase-like N-terminal" evidence="2">
    <location>
        <begin position="5"/>
        <end position="141"/>
    </location>
</feature>
<keyword evidence="4" id="KW-1185">Reference proteome</keyword>
<protein>
    <submittedName>
        <fullName evidence="3">Glycoside hydrolase family 15 protein</fullName>
    </submittedName>
</protein>
<proteinExistence type="predicted"/>
<dbReference type="GO" id="GO:0016787">
    <property type="term" value="F:hydrolase activity"/>
    <property type="evidence" value="ECO:0007669"/>
    <property type="project" value="UniProtKB-KW"/>
</dbReference>
<dbReference type="Gene3D" id="1.50.10.10">
    <property type="match status" value="1"/>
</dbReference>
<dbReference type="Proteomes" id="UP001216139">
    <property type="component" value="Chromosome"/>
</dbReference>
<keyword evidence="3" id="KW-0378">Hydrolase</keyword>
<dbReference type="SUPFAM" id="SSF48208">
    <property type="entry name" value="Six-hairpin glycosidases"/>
    <property type="match status" value="1"/>
</dbReference>
<dbReference type="RefSeq" id="WP_273632019.1">
    <property type="nucleotide sequence ID" value="NZ_CP117167.1"/>
</dbReference>
<dbReference type="InterPro" id="IPR045582">
    <property type="entry name" value="Trehalase-like_N"/>
</dbReference>
<dbReference type="PANTHER" id="PTHR31616:SF0">
    <property type="entry name" value="GLUCAN 1,4-ALPHA-GLUCOSIDASE"/>
    <property type="match status" value="1"/>
</dbReference>
<dbReference type="InterPro" id="IPR012341">
    <property type="entry name" value="6hp_glycosidase-like_sf"/>
</dbReference>
<accession>A0ABY7TBI2</accession>
<dbReference type="InterPro" id="IPR008928">
    <property type="entry name" value="6-hairpin_glycosidase_sf"/>
</dbReference>
<dbReference type="Pfam" id="PF19291">
    <property type="entry name" value="TREH_N"/>
    <property type="match status" value="1"/>
</dbReference>
<dbReference type="InterPro" id="IPR011613">
    <property type="entry name" value="GH15-like"/>
</dbReference>
<evidence type="ECO:0000259" key="2">
    <source>
        <dbReference type="Pfam" id="PF19291"/>
    </source>
</evidence>
<dbReference type="PANTHER" id="PTHR31616">
    <property type="entry name" value="TREHALASE"/>
    <property type="match status" value="1"/>
</dbReference>
<feature type="domain" description="GH15-like" evidence="1">
    <location>
        <begin position="228"/>
        <end position="587"/>
    </location>
</feature>
<dbReference type="Pfam" id="PF00723">
    <property type="entry name" value="Glyco_hydro_15"/>
    <property type="match status" value="1"/>
</dbReference>
<reference evidence="3 4" key="1">
    <citation type="submission" date="2023-02" db="EMBL/GenBank/DDBJ databases">
        <title>Genome sequence of Mucilaginibacter jinjuensis strain KACC 16571.</title>
        <authorList>
            <person name="Kim S."/>
            <person name="Heo J."/>
            <person name="Kwon S.-W."/>
        </authorList>
    </citation>
    <scope>NUCLEOTIDE SEQUENCE [LARGE SCALE GENOMIC DNA]</scope>
    <source>
        <strain evidence="3 4">KACC 16571</strain>
    </source>
</reference>
<name>A0ABY7TBI2_9SPHI</name>
<evidence type="ECO:0000313" key="3">
    <source>
        <dbReference type="EMBL" id="WCT13712.1"/>
    </source>
</evidence>
<evidence type="ECO:0000313" key="4">
    <source>
        <dbReference type="Proteomes" id="UP001216139"/>
    </source>
</evidence>
<gene>
    <name evidence="3" type="ORF">PQO05_07160</name>
</gene>